<evidence type="ECO:0008006" key="3">
    <source>
        <dbReference type="Google" id="ProtNLM"/>
    </source>
</evidence>
<evidence type="ECO:0000313" key="1">
    <source>
        <dbReference type="EMBL" id="CAI8007276.1"/>
    </source>
</evidence>
<organism evidence="1 2">
    <name type="scientific">Geodia barretti</name>
    <name type="common">Barrett's horny sponge</name>
    <dbReference type="NCBI Taxonomy" id="519541"/>
    <lineage>
        <taxon>Eukaryota</taxon>
        <taxon>Metazoa</taxon>
        <taxon>Porifera</taxon>
        <taxon>Demospongiae</taxon>
        <taxon>Heteroscleromorpha</taxon>
        <taxon>Tetractinellida</taxon>
        <taxon>Astrophorina</taxon>
        <taxon>Geodiidae</taxon>
        <taxon>Geodia</taxon>
    </lineage>
</organism>
<keyword evidence="2" id="KW-1185">Reference proteome</keyword>
<protein>
    <recommendedName>
        <fullName evidence="3">DUF2283 domain-containing protein</fullName>
    </recommendedName>
</protein>
<dbReference type="InterPro" id="IPR019270">
    <property type="entry name" value="DUF2283"/>
</dbReference>
<proteinExistence type="predicted"/>
<dbReference type="Pfam" id="PF10049">
    <property type="entry name" value="DUF2283"/>
    <property type="match status" value="1"/>
</dbReference>
<sequence length="109" mass="11947">MNSVRITYDSEGDTLYISFGQPRGGTGYQISDQILLRLEPAGCVPVGLTIFNFLHHINSGQGIELDDVDDDLATALASKPVSQFLRVRKHNGKLAAYLREPSLREAVST</sequence>
<evidence type="ECO:0000313" key="2">
    <source>
        <dbReference type="Proteomes" id="UP001174909"/>
    </source>
</evidence>
<dbReference type="Proteomes" id="UP001174909">
    <property type="component" value="Unassembled WGS sequence"/>
</dbReference>
<reference evidence="1" key="1">
    <citation type="submission" date="2023-03" db="EMBL/GenBank/DDBJ databases">
        <authorList>
            <person name="Steffen K."/>
            <person name="Cardenas P."/>
        </authorList>
    </citation>
    <scope>NUCLEOTIDE SEQUENCE</scope>
</reference>
<dbReference type="EMBL" id="CASHTH010000762">
    <property type="protein sequence ID" value="CAI8007276.1"/>
    <property type="molecule type" value="Genomic_DNA"/>
</dbReference>
<accession>A0AA35RAW1</accession>
<gene>
    <name evidence="1" type="ORF">GBAR_LOCUS5129</name>
</gene>
<name>A0AA35RAW1_GEOBA</name>
<comment type="caution">
    <text evidence="1">The sequence shown here is derived from an EMBL/GenBank/DDBJ whole genome shotgun (WGS) entry which is preliminary data.</text>
</comment>
<dbReference type="AlphaFoldDB" id="A0AA35RAW1"/>